<name>A0ABW1EG13_9BACT</name>
<dbReference type="InterPro" id="IPR013780">
    <property type="entry name" value="Glyco_hydro_b"/>
</dbReference>
<evidence type="ECO:0000313" key="8">
    <source>
        <dbReference type="Proteomes" id="UP001596091"/>
    </source>
</evidence>
<dbReference type="InterPro" id="IPR033452">
    <property type="entry name" value="GH30_C"/>
</dbReference>
<evidence type="ECO:0000256" key="1">
    <source>
        <dbReference type="ARBA" id="ARBA00005382"/>
    </source>
</evidence>
<dbReference type="Pfam" id="PF02055">
    <property type="entry name" value="Glyco_hydro_30"/>
    <property type="match status" value="1"/>
</dbReference>
<evidence type="ECO:0000256" key="2">
    <source>
        <dbReference type="ARBA" id="ARBA00022729"/>
    </source>
</evidence>
<evidence type="ECO:0000259" key="6">
    <source>
        <dbReference type="Pfam" id="PF17189"/>
    </source>
</evidence>
<comment type="similarity">
    <text evidence="1 4">Belongs to the glycosyl hydrolase 30 family.</text>
</comment>
<dbReference type="Gene3D" id="2.60.40.1180">
    <property type="entry name" value="Golgi alpha-mannosidase II"/>
    <property type="match status" value="1"/>
</dbReference>
<keyword evidence="2" id="KW-0732">Signal</keyword>
<evidence type="ECO:0000256" key="4">
    <source>
        <dbReference type="RuleBase" id="RU361188"/>
    </source>
</evidence>
<dbReference type="InterPro" id="IPR017853">
    <property type="entry name" value="GH"/>
</dbReference>
<dbReference type="PRINTS" id="PR00843">
    <property type="entry name" value="GLHYDRLASE30"/>
</dbReference>
<proteinExistence type="inferred from homology"/>
<protein>
    <submittedName>
        <fullName evidence="7">Glycoside hydrolase family 30 beta sandwich domain-containing protein</fullName>
    </submittedName>
</protein>
<accession>A0ABW1EG13</accession>
<sequence length="437" mass="48134">MTTADRSSLLAHQPNSLHFQKGNQKNPVIDVDDKQTYQSMDGFGFALTGGSAQLMMRMDAPSRSALLKELFGRGKGEIGVSYLRVSIGSSDMNDHVFTYDDLPESKTDPNLSKFNLGPDRDDVIPVLKEILAINPGMKILGSPWTAPSWMKSNDNPKDGNLKPEYYATYAHYFVKYISAMKAEGITIDAITVQNEPLNGKNTPSMVMQATDQDRFIREDLGPAFRKAGLKTKIILYDHNCDVPEYPLTILNDAHAAQFVDGSGFHLYEGKIDAMTQVHDAHPDKNLYFTEQMVVDNNEDPKLDIASALSRVLVGATRNWSRNVLLWNLAADPQFGPHTNNGGCPVCEGAITLDGNRVTRNIAYYTIAHASKFVPPGSVRIQSNTSESLPNVAFKTPTNKIVLIVANPGNVDRMFDISFHGKSITSTLKSGSVGTFVW</sequence>
<dbReference type="RefSeq" id="WP_263339784.1">
    <property type="nucleotide sequence ID" value="NZ_JAGSYH010000005.1"/>
</dbReference>
<dbReference type="SUPFAM" id="SSF51445">
    <property type="entry name" value="(Trans)glycosidases"/>
    <property type="match status" value="1"/>
</dbReference>
<dbReference type="EMBL" id="JBHSPH010000003">
    <property type="protein sequence ID" value="MFC5863211.1"/>
    <property type="molecule type" value="Genomic_DNA"/>
</dbReference>
<keyword evidence="8" id="KW-1185">Reference proteome</keyword>
<evidence type="ECO:0000259" key="5">
    <source>
        <dbReference type="Pfam" id="PF02055"/>
    </source>
</evidence>
<organism evidence="7 8">
    <name type="scientific">Acidicapsa dinghuensis</name>
    <dbReference type="NCBI Taxonomy" id="2218256"/>
    <lineage>
        <taxon>Bacteria</taxon>
        <taxon>Pseudomonadati</taxon>
        <taxon>Acidobacteriota</taxon>
        <taxon>Terriglobia</taxon>
        <taxon>Terriglobales</taxon>
        <taxon>Acidobacteriaceae</taxon>
        <taxon>Acidicapsa</taxon>
    </lineage>
</organism>
<dbReference type="Proteomes" id="UP001596091">
    <property type="component" value="Unassembled WGS sequence"/>
</dbReference>
<keyword evidence="4" id="KW-0326">Glycosidase</keyword>
<dbReference type="Gene3D" id="3.20.20.80">
    <property type="entry name" value="Glycosidases"/>
    <property type="match status" value="1"/>
</dbReference>
<dbReference type="PANTHER" id="PTHR11069:SF23">
    <property type="entry name" value="LYSOSOMAL ACID GLUCOSYLCERAMIDASE"/>
    <property type="match status" value="1"/>
</dbReference>
<dbReference type="InterPro" id="IPR033453">
    <property type="entry name" value="Glyco_hydro_30_TIM-barrel"/>
</dbReference>
<dbReference type="PANTHER" id="PTHR11069">
    <property type="entry name" value="GLUCOSYLCERAMIDASE"/>
    <property type="match status" value="1"/>
</dbReference>
<reference evidence="8" key="1">
    <citation type="journal article" date="2019" name="Int. J. Syst. Evol. Microbiol.">
        <title>The Global Catalogue of Microorganisms (GCM) 10K type strain sequencing project: providing services to taxonomists for standard genome sequencing and annotation.</title>
        <authorList>
            <consortium name="The Broad Institute Genomics Platform"/>
            <consortium name="The Broad Institute Genome Sequencing Center for Infectious Disease"/>
            <person name="Wu L."/>
            <person name="Ma J."/>
        </authorList>
    </citation>
    <scope>NUCLEOTIDE SEQUENCE [LARGE SCALE GENOMIC DNA]</scope>
    <source>
        <strain evidence="8">JCM 4087</strain>
    </source>
</reference>
<gene>
    <name evidence="7" type="ORF">ACFPT7_12975</name>
</gene>
<feature type="domain" description="Glycosyl hydrolase family 30 beta sandwich" evidence="6">
    <location>
        <begin position="376"/>
        <end position="435"/>
    </location>
</feature>
<evidence type="ECO:0000256" key="3">
    <source>
        <dbReference type="ARBA" id="ARBA00022801"/>
    </source>
</evidence>
<dbReference type="GO" id="GO:0016787">
    <property type="term" value="F:hydrolase activity"/>
    <property type="evidence" value="ECO:0007669"/>
    <property type="project" value="UniProtKB-KW"/>
</dbReference>
<comment type="caution">
    <text evidence="7">The sequence shown here is derived from an EMBL/GenBank/DDBJ whole genome shotgun (WGS) entry which is preliminary data.</text>
</comment>
<dbReference type="Pfam" id="PF17189">
    <property type="entry name" value="Glyco_hydro_30C"/>
    <property type="match status" value="1"/>
</dbReference>
<evidence type="ECO:0000313" key="7">
    <source>
        <dbReference type="EMBL" id="MFC5863211.1"/>
    </source>
</evidence>
<keyword evidence="3 4" id="KW-0378">Hydrolase</keyword>
<feature type="domain" description="Glycosyl hydrolase family 30 TIM-barrel" evidence="5">
    <location>
        <begin position="41"/>
        <end position="373"/>
    </location>
</feature>
<dbReference type="InterPro" id="IPR001139">
    <property type="entry name" value="Glyco_hydro_30"/>
</dbReference>